<evidence type="ECO:0000256" key="1">
    <source>
        <dbReference type="ARBA" id="ARBA00022553"/>
    </source>
</evidence>
<keyword evidence="2" id="KW-0902">Two-component regulatory system</keyword>
<dbReference type="SUPFAM" id="SSF46894">
    <property type="entry name" value="C-terminal effector domain of the bipartite response regulators"/>
    <property type="match status" value="1"/>
</dbReference>
<evidence type="ECO:0000256" key="6">
    <source>
        <dbReference type="PROSITE-ProRule" id="PRU00169"/>
    </source>
</evidence>
<dbReference type="PANTHER" id="PTHR48111">
    <property type="entry name" value="REGULATOR OF RPOS"/>
    <property type="match status" value="1"/>
</dbReference>
<keyword evidence="3" id="KW-0805">Transcription regulation</keyword>
<keyword evidence="4 7" id="KW-0238">DNA-binding</keyword>
<feature type="DNA-binding region" description="OmpR/PhoB-type" evidence="7">
    <location>
        <begin position="130"/>
        <end position="229"/>
    </location>
</feature>
<comment type="caution">
    <text evidence="10">The sequence shown here is derived from an EMBL/GenBank/DDBJ whole genome shotgun (WGS) entry which is preliminary data.</text>
</comment>
<dbReference type="InterPro" id="IPR001789">
    <property type="entry name" value="Sig_transdc_resp-reg_receiver"/>
</dbReference>
<gene>
    <name evidence="10" type="ORF">CJP73_14065</name>
</gene>
<reference evidence="10 11" key="1">
    <citation type="submission" date="2017-08" db="EMBL/GenBank/DDBJ databases">
        <title>Pusillimonas indicus sp. nov., a member of the family Alcaligenaceae isolated from surface seawater.</title>
        <authorList>
            <person name="Li J."/>
        </authorList>
    </citation>
    <scope>NUCLEOTIDE SEQUENCE [LARGE SCALE GENOMIC DNA]</scope>
    <source>
        <strain evidence="10 11">L52-1-41</strain>
    </source>
</reference>
<evidence type="ECO:0000259" key="8">
    <source>
        <dbReference type="PROSITE" id="PS50110"/>
    </source>
</evidence>
<feature type="domain" description="Response regulatory" evidence="8">
    <location>
        <begin position="7"/>
        <end position="123"/>
    </location>
</feature>
<dbReference type="CDD" id="cd17574">
    <property type="entry name" value="REC_OmpR"/>
    <property type="match status" value="1"/>
</dbReference>
<feature type="domain" description="OmpR/PhoB-type" evidence="9">
    <location>
        <begin position="130"/>
        <end position="229"/>
    </location>
</feature>
<dbReference type="Gene3D" id="1.10.10.10">
    <property type="entry name" value="Winged helix-like DNA-binding domain superfamily/Winged helix DNA-binding domain"/>
    <property type="match status" value="1"/>
</dbReference>
<evidence type="ECO:0000313" key="10">
    <source>
        <dbReference type="EMBL" id="RIY39545.1"/>
    </source>
</evidence>
<dbReference type="RefSeq" id="WP_119516863.1">
    <property type="nucleotide sequence ID" value="NZ_NQYH01000015.1"/>
</dbReference>
<dbReference type="CDD" id="cd00383">
    <property type="entry name" value="trans_reg_C"/>
    <property type="match status" value="1"/>
</dbReference>
<dbReference type="SMART" id="SM00862">
    <property type="entry name" value="Trans_reg_C"/>
    <property type="match status" value="1"/>
</dbReference>
<dbReference type="GO" id="GO:0005829">
    <property type="term" value="C:cytosol"/>
    <property type="evidence" value="ECO:0007669"/>
    <property type="project" value="TreeGrafter"/>
</dbReference>
<protein>
    <submittedName>
        <fullName evidence="10">Two-component system response regulator</fullName>
    </submittedName>
</protein>
<evidence type="ECO:0000256" key="5">
    <source>
        <dbReference type="ARBA" id="ARBA00023163"/>
    </source>
</evidence>
<dbReference type="InterPro" id="IPR011006">
    <property type="entry name" value="CheY-like_superfamily"/>
</dbReference>
<dbReference type="PROSITE" id="PS51755">
    <property type="entry name" value="OMPR_PHOB"/>
    <property type="match status" value="1"/>
</dbReference>
<dbReference type="GO" id="GO:0000976">
    <property type="term" value="F:transcription cis-regulatory region binding"/>
    <property type="evidence" value="ECO:0007669"/>
    <property type="project" value="TreeGrafter"/>
</dbReference>
<sequence>MSDTQLKILIVEDHKALAENLYEFFGQNPRYILDFAPDGLTALHLIAGHHYDVIILDVMLPGVSGFEICKRIRLDLKQSTPIILMTAKDLLEDKETGFGVGADDYLVKPFNLRELQLRVEALARRHDKRNATLSSIPGLSYNATTRAVVVAGHPPLELTGTSARIFEQLINAYPDLVSYEQIADAVWGDHEVDRHTIRTHAYALRKLLQQQFGTPLIKTRHGLGYHLIAPGESN</sequence>
<organism evidence="10 11">
    <name type="scientific">Neopusillimonas maritima</name>
    <dbReference type="NCBI Taxonomy" id="2026239"/>
    <lineage>
        <taxon>Bacteria</taxon>
        <taxon>Pseudomonadati</taxon>
        <taxon>Pseudomonadota</taxon>
        <taxon>Betaproteobacteria</taxon>
        <taxon>Burkholderiales</taxon>
        <taxon>Alcaligenaceae</taxon>
        <taxon>Neopusillimonas</taxon>
    </lineage>
</organism>
<dbReference type="PANTHER" id="PTHR48111:SF22">
    <property type="entry name" value="REGULATOR OF RPOS"/>
    <property type="match status" value="1"/>
</dbReference>
<keyword evidence="1 6" id="KW-0597">Phosphoprotein</keyword>
<dbReference type="GO" id="GO:0032993">
    <property type="term" value="C:protein-DNA complex"/>
    <property type="evidence" value="ECO:0007669"/>
    <property type="project" value="TreeGrafter"/>
</dbReference>
<dbReference type="AlphaFoldDB" id="A0A3A1YPK9"/>
<name>A0A3A1YPK9_9BURK</name>
<dbReference type="EMBL" id="NQYH01000015">
    <property type="protein sequence ID" value="RIY39545.1"/>
    <property type="molecule type" value="Genomic_DNA"/>
</dbReference>
<dbReference type="Proteomes" id="UP000266206">
    <property type="component" value="Unassembled WGS sequence"/>
</dbReference>
<feature type="modified residue" description="4-aspartylphosphate" evidence="6">
    <location>
        <position position="57"/>
    </location>
</feature>
<dbReference type="Pfam" id="PF00486">
    <property type="entry name" value="Trans_reg_C"/>
    <property type="match status" value="1"/>
</dbReference>
<evidence type="ECO:0000256" key="4">
    <source>
        <dbReference type="ARBA" id="ARBA00023125"/>
    </source>
</evidence>
<dbReference type="SMART" id="SM00448">
    <property type="entry name" value="REC"/>
    <property type="match status" value="1"/>
</dbReference>
<dbReference type="SUPFAM" id="SSF52172">
    <property type="entry name" value="CheY-like"/>
    <property type="match status" value="1"/>
</dbReference>
<dbReference type="InterPro" id="IPR036388">
    <property type="entry name" value="WH-like_DNA-bd_sf"/>
</dbReference>
<evidence type="ECO:0000259" key="9">
    <source>
        <dbReference type="PROSITE" id="PS51755"/>
    </source>
</evidence>
<dbReference type="GO" id="GO:0006355">
    <property type="term" value="P:regulation of DNA-templated transcription"/>
    <property type="evidence" value="ECO:0007669"/>
    <property type="project" value="InterPro"/>
</dbReference>
<evidence type="ECO:0000256" key="3">
    <source>
        <dbReference type="ARBA" id="ARBA00023015"/>
    </source>
</evidence>
<accession>A0A3A1YPK9</accession>
<proteinExistence type="predicted"/>
<dbReference type="InterPro" id="IPR039420">
    <property type="entry name" value="WalR-like"/>
</dbReference>
<dbReference type="PROSITE" id="PS50110">
    <property type="entry name" value="RESPONSE_REGULATORY"/>
    <property type="match status" value="1"/>
</dbReference>
<dbReference type="GO" id="GO:0000156">
    <property type="term" value="F:phosphorelay response regulator activity"/>
    <property type="evidence" value="ECO:0007669"/>
    <property type="project" value="TreeGrafter"/>
</dbReference>
<dbReference type="Pfam" id="PF00072">
    <property type="entry name" value="Response_reg"/>
    <property type="match status" value="1"/>
</dbReference>
<dbReference type="Gene3D" id="3.40.50.2300">
    <property type="match status" value="1"/>
</dbReference>
<dbReference type="InterPro" id="IPR001867">
    <property type="entry name" value="OmpR/PhoB-type_DNA-bd"/>
</dbReference>
<keyword evidence="5" id="KW-0804">Transcription</keyword>
<evidence type="ECO:0000256" key="2">
    <source>
        <dbReference type="ARBA" id="ARBA00023012"/>
    </source>
</evidence>
<dbReference type="InterPro" id="IPR016032">
    <property type="entry name" value="Sig_transdc_resp-reg_C-effctor"/>
</dbReference>
<evidence type="ECO:0000256" key="7">
    <source>
        <dbReference type="PROSITE-ProRule" id="PRU01091"/>
    </source>
</evidence>
<dbReference type="OrthoDB" id="9802426at2"/>
<evidence type="ECO:0000313" key="11">
    <source>
        <dbReference type="Proteomes" id="UP000266206"/>
    </source>
</evidence>